<name>A4TY74_9PROT</name>
<feature type="domain" description="Histidine kinase/HSP90-like ATPase" evidence="1">
    <location>
        <begin position="121"/>
        <end position="238"/>
    </location>
</feature>
<organism evidence="2">
    <name type="scientific">Magnetospirillum gryphiswaldense</name>
    <dbReference type="NCBI Taxonomy" id="55518"/>
    <lineage>
        <taxon>Bacteria</taxon>
        <taxon>Pseudomonadati</taxon>
        <taxon>Pseudomonadota</taxon>
        <taxon>Alphaproteobacteria</taxon>
        <taxon>Rhodospirillales</taxon>
        <taxon>Rhodospirillaceae</taxon>
        <taxon>Magnetospirillum</taxon>
    </lineage>
</organism>
<accession>A4TY74</accession>
<dbReference type="RefSeq" id="WP_106001732.1">
    <property type="nucleotide sequence ID" value="NZ_CP027527.1"/>
</dbReference>
<dbReference type="Pfam" id="PF13581">
    <property type="entry name" value="HATPase_c_2"/>
    <property type="match status" value="1"/>
</dbReference>
<dbReference type="EMBL" id="CU459003">
    <property type="protein sequence ID" value="CAM75581.1"/>
    <property type="molecule type" value="Genomic_DNA"/>
</dbReference>
<dbReference type="AlphaFoldDB" id="A4TY74"/>
<sequence length="242" mass="25186">MTSRPVILFEGGEVPASLAYRAGKLGVDACPHVEFLDIPAPCVLMAPISLIENGFTGGLRGFIEYRADDAVCPLTAEAVEAVAQGGLCLSACTTSMLSSDPAQVFCAAVRKIAPAIGDMMVELALAEALGNSIIHGNLGLQSDLRHSLAGLVEFNTRLAQRLADPTLASRRVTVTAVPLAGAGISISVTDDGDGFDIEHELKKPVDVAAKSGRGLGLIRKVSSQIEGSNGGRTLTMRFLRTG</sequence>
<dbReference type="Gene3D" id="3.30.565.10">
    <property type="entry name" value="Histidine kinase-like ATPase, C-terminal domain"/>
    <property type="match status" value="1"/>
</dbReference>
<protein>
    <submittedName>
        <fullName evidence="2">Serine phosphatase RsbU, regulator of sigma subunit</fullName>
    </submittedName>
</protein>
<dbReference type="InterPro" id="IPR036890">
    <property type="entry name" value="HATPase_C_sf"/>
</dbReference>
<evidence type="ECO:0000313" key="2">
    <source>
        <dbReference type="EMBL" id="CAM75581.1"/>
    </source>
</evidence>
<evidence type="ECO:0000259" key="1">
    <source>
        <dbReference type="Pfam" id="PF13581"/>
    </source>
</evidence>
<proteinExistence type="predicted"/>
<gene>
    <name evidence="2" type="ORF">MGR_3431</name>
</gene>
<reference evidence="2" key="1">
    <citation type="journal article" date="2007" name="J. Bacteriol.">
        <title>Comparative genome analysis of four magnetotactic bacteria reveals a complex set of group-specific genes implicated in magnetosome biomineralization and function.</title>
        <authorList>
            <person name="Richter M."/>
            <person name="Kube M."/>
            <person name="Bazylinski D.A."/>
            <person name="Lombardot T."/>
            <person name="Gloeckner F.O."/>
            <person name="Reinhardt R."/>
            <person name="Schueler D."/>
        </authorList>
    </citation>
    <scope>NUCLEOTIDE SEQUENCE</scope>
    <source>
        <strain evidence="2">MSR-1</strain>
    </source>
</reference>
<dbReference type="CDD" id="cd16936">
    <property type="entry name" value="HATPase_RsbW-like"/>
    <property type="match status" value="1"/>
</dbReference>
<dbReference type="InterPro" id="IPR003594">
    <property type="entry name" value="HATPase_dom"/>
</dbReference>
<dbReference type="SUPFAM" id="SSF55874">
    <property type="entry name" value="ATPase domain of HSP90 chaperone/DNA topoisomerase II/histidine kinase"/>
    <property type="match status" value="1"/>
</dbReference>